<comment type="subcellular location">
    <subcellularLocation>
        <location evidence="1">Membrane</location>
        <topology evidence="1">Multi-pass membrane protein</topology>
    </subcellularLocation>
</comment>
<comment type="caution">
    <text evidence="12">The sequence shown here is derived from an EMBL/GenBank/DDBJ whole genome shotgun (WGS) entry which is preliminary data.</text>
</comment>
<feature type="transmembrane region" description="Helical" evidence="11">
    <location>
        <begin position="360"/>
        <end position="377"/>
    </location>
</feature>
<evidence type="ECO:0000313" key="12">
    <source>
        <dbReference type="EMBL" id="KAB5594033.1"/>
    </source>
</evidence>
<evidence type="ECO:0000256" key="4">
    <source>
        <dbReference type="ARBA" id="ARBA00022692"/>
    </source>
</evidence>
<dbReference type="GO" id="GO:0015095">
    <property type="term" value="F:magnesium ion transmembrane transporter activity"/>
    <property type="evidence" value="ECO:0007669"/>
    <property type="project" value="TreeGrafter"/>
</dbReference>
<keyword evidence="7 11" id="KW-1133">Transmembrane helix</keyword>
<dbReference type="Gene3D" id="1.20.58.340">
    <property type="entry name" value="Magnesium transport protein CorA, transmembrane region"/>
    <property type="match status" value="1"/>
</dbReference>
<keyword evidence="4 11" id="KW-0812">Transmembrane</keyword>
<feature type="region of interest" description="Disordered" evidence="10">
    <location>
        <begin position="423"/>
        <end position="443"/>
    </location>
</feature>
<evidence type="ECO:0000256" key="6">
    <source>
        <dbReference type="ARBA" id="ARBA00022946"/>
    </source>
</evidence>
<name>A0A5N5QR47_9AGAM</name>
<gene>
    <name evidence="12" type="ORF">CTheo_2502</name>
</gene>
<keyword evidence="13" id="KW-1185">Reference proteome</keyword>
<keyword evidence="5" id="KW-0460">Magnesium</keyword>
<evidence type="ECO:0000256" key="10">
    <source>
        <dbReference type="SAM" id="MobiDB-lite"/>
    </source>
</evidence>
<dbReference type="EMBL" id="SSOP01000026">
    <property type="protein sequence ID" value="KAB5594033.1"/>
    <property type="molecule type" value="Genomic_DNA"/>
</dbReference>
<organism evidence="12 13">
    <name type="scientific">Ceratobasidium theobromae</name>
    <dbReference type="NCBI Taxonomy" id="1582974"/>
    <lineage>
        <taxon>Eukaryota</taxon>
        <taxon>Fungi</taxon>
        <taxon>Dikarya</taxon>
        <taxon>Basidiomycota</taxon>
        <taxon>Agaricomycotina</taxon>
        <taxon>Agaricomycetes</taxon>
        <taxon>Cantharellales</taxon>
        <taxon>Ceratobasidiaceae</taxon>
        <taxon>Ceratobasidium</taxon>
    </lineage>
</organism>
<dbReference type="Gene3D" id="2.40.128.330">
    <property type="match status" value="1"/>
</dbReference>
<dbReference type="OrthoDB" id="10251508at2759"/>
<sequence>MLSRHATKRLNGVICSEGLCKPDYRPSFIVLQSTIHTGYFGLISPQRRPRNASPIPFIIPIKRFLSIDEKSDREYINARCTTISITQPQHPELGGSPRPEALVGNLRAKVTHKVSKVQLCRENGIQPRDLRSLDTDMHDLPASVLVRSQSILFCTPNIRAVIKADRLIMLEPLADNGEPTASDARSPIVQNVMLHMQLLGKRALHDNGAPNSSSPFFEFVALESLLSQEIQELSRTSTQLTDRVNLLLSSMSSQDVISTAHMQEMIEVKDANEMFLRAASTVKDAIAEVLSEPDDMIRMYLTELSADKPRQPGDDDEVSQILHIVDADRLPEFAAPELRISTPHAPPIVKLLHLEIRLEIAMLAMSAGALPAAIFGMNLTTHLEEHSWAFWAVTGGIGLIAITAAQLGRIGLRKARRVKMEQAGLLAGSKPTRTPSLLPLHRP</sequence>
<dbReference type="PANTHER" id="PTHR13890">
    <property type="entry name" value="RNA SPLICING PROTEIN MRS2, MITOCHONDRIAL"/>
    <property type="match status" value="1"/>
</dbReference>
<evidence type="ECO:0000256" key="8">
    <source>
        <dbReference type="ARBA" id="ARBA00023065"/>
    </source>
</evidence>
<comment type="similarity">
    <text evidence="2">Belongs to the CorA metal ion transporter (MIT) (TC 1.A.35) family.</text>
</comment>
<evidence type="ECO:0000256" key="2">
    <source>
        <dbReference type="ARBA" id="ARBA00009765"/>
    </source>
</evidence>
<evidence type="ECO:0000256" key="5">
    <source>
        <dbReference type="ARBA" id="ARBA00022842"/>
    </source>
</evidence>
<dbReference type="PANTHER" id="PTHR13890:SF0">
    <property type="entry name" value="MAGNESIUM TRANSPORTER MRS2 HOMOLOG, MITOCHONDRIAL"/>
    <property type="match status" value="1"/>
</dbReference>
<dbReference type="GO" id="GO:0045016">
    <property type="term" value="P:mitochondrial magnesium ion transmembrane transport"/>
    <property type="evidence" value="ECO:0007669"/>
    <property type="project" value="TreeGrafter"/>
</dbReference>
<keyword evidence="9 11" id="KW-0472">Membrane</keyword>
<keyword evidence="8" id="KW-0406">Ion transport</keyword>
<evidence type="ECO:0000313" key="13">
    <source>
        <dbReference type="Proteomes" id="UP000383932"/>
    </source>
</evidence>
<dbReference type="AlphaFoldDB" id="A0A5N5QR47"/>
<keyword evidence="3" id="KW-0813">Transport</keyword>
<evidence type="ECO:0000256" key="9">
    <source>
        <dbReference type="ARBA" id="ARBA00023136"/>
    </source>
</evidence>
<evidence type="ECO:0000256" key="1">
    <source>
        <dbReference type="ARBA" id="ARBA00004141"/>
    </source>
</evidence>
<keyword evidence="6" id="KW-0809">Transit peptide</keyword>
<proteinExistence type="inferred from homology"/>
<evidence type="ECO:0000256" key="3">
    <source>
        <dbReference type="ARBA" id="ARBA00022448"/>
    </source>
</evidence>
<evidence type="ECO:0000256" key="7">
    <source>
        <dbReference type="ARBA" id="ARBA00022989"/>
    </source>
</evidence>
<dbReference type="Pfam" id="PF22099">
    <property type="entry name" value="MRS2-like"/>
    <property type="match status" value="1"/>
</dbReference>
<evidence type="ECO:0000256" key="11">
    <source>
        <dbReference type="SAM" id="Phobius"/>
    </source>
</evidence>
<reference evidence="12 13" key="1">
    <citation type="journal article" date="2019" name="Fungal Biol. Biotechnol.">
        <title>Draft genome sequence of fastidious pathogen Ceratobasidium theobromae, which causes vascular-streak dieback in Theobroma cacao.</title>
        <authorList>
            <person name="Ali S.S."/>
            <person name="Asman A."/>
            <person name="Shao J."/>
            <person name="Firmansyah A.P."/>
            <person name="Susilo A.W."/>
            <person name="Rosmana A."/>
            <person name="McMahon P."/>
            <person name="Junaid M."/>
            <person name="Guest D."/>
            <person name="Kheng T.Y."/>
            <person name="Meinhardt L.W."/>
            <person name="Bailey B.A."/>
        </authorList>
    </citation>
    <scope>NUCLEOTIDE SEQUENCE [LARGE SCALE GENOMIC DNA]</scope>
    <source>
        <strain evidence="12 13">CT2</strain>
    </source>
</reference>
<feature type="transmembrane region" description="Helical" evidence="11">
    <location>
        <begin position="389"/>
        <end position="412"/>
    </location>
</feature>
<accession>A0A5N5QR47</accession>
<dbReference type="InterPro" id="IPR039204">
    <property type="entry name" value="MRS2-like"/>
</dbReference>
<dbReference type="GO" id="GO:0005743">
    <property type="term" value="C:mitochondrial inner membrane"/>
    <property type="evidence" value="ECO:0007669"/>
    <property type="project" value="TreeGrafter"/>
</dbReference>
<protein>
    <recommendedName>
        <fullName evidence="14">Magnesium transporter</fullName>
    </recommendedName>
</protein>
<dbReference type="Proteomes" id="UP000383932">
    <property type="component" value="Unassembled WGS sequence"/>
</dbReference>
<evidence type="ECO:0008006" key="14">
    <source>
        <dbReference type="Google" id="ProtNLM"/>
    </source>
</evidence>